<reference evidence="1" key="1">
    <citation type="submission" date="2021-06" db="EMBL/GenBank/DDBJ databases">
        <authorList>
            <person name="Kallberg Y."/>
            <person name="Tangrot J."/>
            <person name="Rosling A."/>
        </authorList>
    </citation>
    <scope>NUCLEOTIDE SEQUENCE</scope>
    <source>
        <strain evidence="1">IL203A</strain>
    </source>
</reference>
<name>A0ACA9PMJ6_9GLOM</name>
<organism evidence="1 2">
    <name type="scientific">Dentiscutata heterogama</name>
    <dbReference type="NCBI Taxonomy" id="1316150"/>
    <lineage>
        <taxon>Eukaryota</taxon>
        <taxon>Fungi</taxon>
        <taxon>Fungi incertae sedis</taxon>
        <taxon>Mucoromycota</taxon>
        <taxon>Glomeromycotina</taxon>
        <taxon>Glomeromycetes</taxon>
        <taxon>Diversisporales</taxon>
        <taxon>Gigasporaceae</taxon>
        <taxon>Dentiscutata</taxon>
    </lineage>
</organism>
<sequence length="460" mass="53712">TENSSAKFKVKWNNYLFEEVLSHAWVKFLVELKSYINLPQSVSQDDYYEFWPIPIKTKILTSSYFRDLLRNVIHKLDANDEVFYGSREMLSISQGCFKDESSEPDGSDMQSILDKIGFRVIYAPNEIIEIIKELKLKKKIRFYSPKCVSKFLRDNYNKNQGNLGKLQDKLADEEILKLFNYISLLIDDENCENYRMLEGLEMIPLANGKFNELRNDSLVTYLFPADKNENALREILNKYSDRLIAKDIPPNLSNCLVKLEKKRIFNIKMLNEQTIAHLVKDSLSSSNNIEIKMNKPLEWIIQLWKYLCDSDTDLALFENIHIIPTNNNTLRKLKVKSFFNGSKTQVYPILKKLGIVFINVKFENSLTSSCKRLSNYIRDISDIKSVLSSLNPNGTCNLDSSEADIFIKYLNSLHGTNPYSKDHIKVIKRLPIFKEIGRNEMIDLELYKRDFYLLPQEYEN</sequence>
<keyword evidence="2" id="KW-1185">Reference proteome</keyword>
<proteinExistence type="predicted"/>
<feature type="non-terminal residue" evidence="1">
    <location>
        <position position="460"/>
    </location>
</feature>
<feature type="non-terminal residue" evidence="1">
    <location>
        <position position="1"/>
    </location>
</feature>
<comment type="caution">
    <text evidence="1">The sequence shown here is derived from an EMBL/GenBank/DDBJ whole genome shotgun (WGS) entry which is preliminary data.</text>
</comment>
<dbReference type="EMBL" id="CAJVPU010031050">
    <property type="protein sequence ID" value="CAG8715809.1"/>
    <property type="molecule type" value="Genomic_DNA"/>
</dbReference>
<evidence type="ECO:0000313" key="2">
    <source>
        <dbReference type="Proteomes" id="UP000789702"/>
    </source>
</evidence>
<protein>
    <submittedName>
        <fullName evidence="1">7097_t:CDS:1</fullName>
    </submittedName>
</protein>
<evidence type="ECO:0000313" key="1">
    <source>
        <dbReference type="EMBL" id="CAG8715809.1"/>
    </source>
</evidence>
<dbReference type="Proteomes" id="UP000789702">
    <property type="component" value="Unassembled WGS sequence"/>
</dbReference>
<accession>A0ACA9PMJ6</accession>
<gene>
    <name evidence="1" type="ORF">DHETER_LOCUS12532</name>
</gene>